<dbReference type="RefSeq" id="WP_182389919.1">
    <property type="nucleotide sequence ID" value="NZ_BQIO01000011.1"/>
</dbReference>
<dbReference type="NCBIfam" id="TIGR03696">
    <property type="entry name" value="Rhs_assc_core"/>
    <property type="match status" value="1"/>
</dbReference>
<sequence>MTVSHLLKVDRQQSVLGEGSDIVRAFTVYGGFNPVDSLYTGFSGEIRDQLTGCYHLGQGYRTFNPVLMRFHSPDAISPFGLGGINAYAYSDPVNTRDPSGHNALFISAFAQRVMTALFGTVSIGKALLSKPPTTWVDRVILRMTLGGGKLSIAGAVGQTAGAASFAYVSNAGLVLAGGGTVAGFVKTLYDERSSLASRVLTNLRAAVGVKAKQPRSQDLEINSPVRDVPLASVLLPSAPPESPVFRLSAVALRPDVAVTVPRPFTSLELLEGDMSYMSDMNKRVRQPA</sequence>
<accession>A0A7W2Q9W9</accession>
<dbReference type="AlphaFoldDB" id="A0A7W2Q9W9"/>
<gene>
    <name evidence="1" type="ORF">H4C80_16615</name>
</gene>
<dbReference type="EMBL" id="JACGCX010000010">
    <property type="protein sequence ID" value="MBA6098743.1"/>
    <property type="molecule type" value="Genomic_DNA"/>
</dbReference>
<evidence type="ECO:0000313" key="1">
    <source>
        <dbReference type="EMBL" id="MBA6098743.1"/>
    </source>
</evidence>
<dbReference type="InterPro" id="IPR022385">
    <property type="entry name" value="Rhs_assc_core"/>
</dbReference>
<name>A0A7W2Q9W9_9PSED</name>
<organism evidence="1 2">
    <name type="scientific">Pseudomonas juntendi</name>
    <dbReference type="NCBI Taxonomy" id="2666183"/>
    <lineage>
        <taxon>Bacteria</taxon>
        <taxon>Pseudomonadati</taxon>
        <taxon>Pseudomonadota</taxon>
        <taxon>Gammaproteobacteria</taxon>
        <taxon>Pseudomonadales</taxon>
        <taxon>Pseudomonadaceae</taxon>
        <taxon>Pseudomonas</taxon>
    </lineage>
</organism>
<protein>
    <submittedName>
        <fullName evidence="1">RHS repeat-associated core domain-containing protein</fullName>
    </submittedName>
</protein>
<comment type="caution">
    <text evidence="1">The sequence shown here is derived from an EMBL/GenBank/DDBJ whole genome shotgun (WGS) entry which is preliminary data.</text>
</comment>
<proteinExistence type="predicted"/>
<evidence type="ECO:0000313" key="2">
    <source>
        <dbReference type="Proteomes" id="UP000545074"/>
    </source>
</evidence>
<dbReference type="Proteomes" id="UP000545074">
    <property type="component" value="Unassembled WGS sequence"/>
</dbReference>
<reference evidence="1 2" key="1">
    <citation type="submission" date="2020-07" db="EMBL/GenBank/DDBJ databases">
        <title>Diversity of carbapenemase encoding genes among Pseudomonas putida group clinical isolates in a tertiary Brazilian hospital.</title>
        <authorList>
            <person name="Alberto-Lei F."/>
            <person name="Nodari C.S."/>
            <person name="Streling A.P."/>
            <person name="Paulino J.T."/>
            <person name="Bessa-Neto F.O."/>
            <person name="Cayo R."/>
            <person name="Gales A.C."/>
        </authorList>
    </citation>
    <scope>NUCLEOTIDE SEQUENCE [LARGE SCALE GENOMIC DNA]</scope>
    <source>
        <strain evidence="1 2">12815</strain>
    </source>
</reference>
<dbReference type="Gene3D" id="2.180.10.10">
    <property type="entry name" value="RHS repeat-associated core"/>
    <property type="match status" value="1"/>
</dbReference>